<organism evidence="8 9">
    <name type="scientific">Anaeramoeba flamelloides</name>
    <dbReference type="NCBI Taxonomy" id="1746091"/>
    <lineage>
        <taxon>Eukaryota</taxon>
        <taxon>Metamonada</taxon>
        <taxon>Anaeramoebidae</taxon>
        <taxon>Anaeramoeba</taxon>
    </lineage>
</organism>
<name>A0ABQ8XED9_9EUKA</name>
<evidence type="ECO:0000256" key="4">
    <source>
        <dbReference type="ARBA" id="ARBA00022478"/>
    </source>
</evidence>
<evidence type="ECO:0000313" key="9">
    <source>
        <dbReference type="Proteomes" id="UP001150062"/>
    </source>
</evidence>
<feature type="region of interest" description="Disordered" evidence="7">
    <location>
        <begin position="137"/>
        <end position="189"/>
    </location>
</feature>
<dbReference type="GO" id="GO:0000428">
    <property type="term" value="C:DNA-directed RNA polymerase complex"/>
    <property type="evidence" value="ECO:0007669"/>
    <property type="project" value="UniProtKB-KW"/>
</dbReference>
<sequence length="189" mass="22751">MDLQQRFKQSGMITGFEVSNLITSNRRLRGDKKGKRKITPRNPLDFETYWLEYQLLNYLDEETETYRTRSKMLSFLEKVKKYDLTNGEIIQILDTRPNNLLELYLLLTTRSREKILDQEMLELIDLSKKTYVWTDEDQIKKDKNKKRQKEKENGKGKKKKIENEKEKEKEMEMEIIKDEGENTSENEKN</sequence>
<dbReference type="InterPro" id="IPR038846">
    <property type="entry name" value="RPC9"/>
</dbReference>
<evidence type="ECO:0000256" key="5">
    <source>
        <dbReference type="ARBA" id="ARBA00023163"/>
    </source>
</evidence>
<dbReference type="InterPro" id="IPR038324">
    <property type="entry name" value="Rpb4/RPC9_sf"/>
</dbReference>
<comment type="caution">
    <text evidence="8">The sequence shown here is derived from an EMBL/GenBank/DDBJ whole genome shotgun (WGS) entry which is preliminary data.</text>
</comment>
<dbReference type="Gene3D" id="1.20.1250.40">
    <property type="match status" value="1"/>
</dbReference>
<dbReference type="InterPro" id="IPR010997">
    <property type="entry name" value="HRDC-like_sf"/>
</dbReference>
<dbReference type="InterPro" id="IPR005574">
    <property type="entry name" value="Rpb4/RPC9"/>
</dbReference>
<evidence type="ECO:0000256" key="1">
    <source>
        <dbReference type="ARBA" id="ARBA00004123"/>
    </source>
</evidence>
<comment type="similarity">
    <text evidence="2">Belongs to the eukaryotic RPC9 RNA polymerase subunit family.</text>
</comment>
<keyword evidence="6" id="KW-0539">Nucleus</keyword>
<keyword evidence="4 8" id="KW-0240">DNA-directed RNA polymerase</keyword>
<keyword evidence="9" id="KW-1185">Reference proteome</keyword>
<comment type="subcellular location">
    <subcellularLocation>
        <location evidence="1">Nucleus</location>
    </subcellularLocation>
</comment>
<evidence type="ECO:0000256" key="3">
    <source>
        <dbReference type="ARBA" id="ARBA00016672"/>
    </source>
</evidence>
<dbReference type="Proteomes" id="UP001150062">
    <property type="component" value="Unassembled WGS sequence"/>
</dbReference>
<proteinExistence type="inferred from homology"/>
<dbReference type="EMBL" id="JAOAOG010000311">
    <property type="protein sequence ID" value="KAJ6230480.1"/>
    <property type="molecule type" value="Genomic_DNA"/>
</dbReference>
<dbReference type="PANTHER" id="PTHR15561:SF0">
    <property type="entry name" value="DNA-DIRECTED RNA POLYMERASE III SUBUNIT RPC9"/>
    <property type="match status" value="1"/>
</dbReference>
<dbReference type="PANTHER" id="PTHR15561">
    <property type="entry name" value="CALCITONIN GENE-RELATED PEPTIDE-RECEPTOR COMPONENT PROTEIN"/>
    <property type="match status" value="1"/>
</dbReference>
<evidence type="ECO:0000256" key="2">
    <source>
        <dbReference type="ARBA" id="ARBA00006898"/>
    </source>
</evidence>
<protein>
    <recommendedName>
        <fullName evidence="3">DNA-directed RNA polymerase III subunit RPC9</fullName>
    </recommendedName>
</protein>
<evidence type="ECO:0000256" key="6">
    <source>
        <dbReference type="ARBA" id="ARBA00023242"/>
    </source>
</evidence>
<gene>
    <name evidence="8" type="ORF">M0813_06709</name>
</gene>
<evidence type="ECO:0000256" key="7">
    <source>
        <dbReference type="SAM" id="MobiDB-lite"/>
    </source>
</evidence>
<accession>A0ABQ8XED9</accession>
<evidence type="ECO:0000313" key="8">
    <source>
        <dbReference type="EMBL" id="KAJ6230480.1"/>
    </source>
</evidence>
<dbReference type="Pfam" id="PF03874">
    <property type="entry name" value="RNA_pol_Rpb4"/>
    <property type="match status" value="1"/>
</dbReference>
<reference evidence="8" key="1">
    <citation type="submission" date="2022-08" db="EMBL/GenBank/DDBJ databases">
        <title>Novel sulfate-reducing endosymbionts in the free-living metamonad Anaeramoeba.</title>
        <authorList>
            <person name="Jerlstrom-Hultqvist J."/>
            <person name="Cepicka I."/>
            <person name="Gallot-Lavallee L."/>
            <person name="Salas-Leiva D."/>
            <person name="Curtis B.A."/>
            <person name="Zahonova K."/>
            <person name="Pipaliya S."/>
            <person name="Dacks J."/>
            <person name="Roger A.J."/>
        </authorList>
    </citation>
    <scope>NUCLEOTIDE SEQUENCE</scope>
    <source>
        <strain evidence="8">Schooner1</strain>
    </source>
</reference>
<feature type="compositionally biased region" description="Basic and acidic residues" evidence="7">
    <location>
        <begin position="149"/>
        <end position="189"/>
    </location>
</feature>
<dbReference type="SUPFAM" id="SSF47819">
    <property type="entry name" value="HRDC-like"/>
    <property type="match status" value="1"/>
</dbReference>
<keyword evidence="5" id="KW-0804">Transcription</keyword>